<sequence length="186" mass="20145">MGEMNKEQGVMARGFWDCFSCDENEMNPTPERLTGKIFSLLMSSRYSMPVLMRLTQYFTRRNMGILATICSRANEILNNFEHGIDPQIAEGVVFHHTGVVITGSAIVEEGVHIFSNVLLGTRNGNAPHIKQYAKLASHSVILGVTVGVKAIVAPGAVVVKDVPDGVVVAGVPAKIIGKVTDANYDF</sequence>
<dbReference type="SUPFAM" id="SSF51161">
    <property type="entry name" value="Trimeric LpxA-like enzymes"/>
    <property type="match status" value="1"/>
</dbReference>
<proteinExistence type="predicted"/>
<dbReference type="InterPro" id="IPR011004">
    <property type="entry name" value="Trimer_LpxA-like_sf"/>
</dbReference>
<name>A0A0F9EAJ9_9ZZZZ</name>
<reference evidence="1" key="1">
    <citation type="journal article" date="2015" name="Nature">
        <title>Complex archaea that bridge the gap between prokaryotes and eukaryotes.</title>
        <authorList>
            <person name="Spang A."/>
            <person name="Saw J.H."/>
            <person name="Jorgensen S.L."/>
            <person name="Zaremba-Niedzwiedzka K."/>
            <person name="Martijn J."/>
            <person name="Lind A.E."/>
            <person name="van Eijk R."/>
            <person name="Schleper C."/>
            <person name="Guy L."/>
            <person name="Ettema T.J."/>
        </authorList>
    </citation>
    <scope>NUCLEOTIDE SEQUENCE</scope>
</reference>
<accession>A0A0F9EAJ9</accession>
<organism evidence="1">
    <name type="scientific">marine sediment metagenome</name>
    <dbReference type="NCBI Taxonomy" id="412755"/>
    <lineage>
        <taxon>unclassified sequences</taxon>
        <taxon>metagenomes</taxon>
        <taxon>ecological metagenomes</taxon>
    </lineage>
</organism>
<evidence type="ECO:0008006" key="2">
    <source>
        <dbReference type="Google" id="ProtNLM"/>
    </source>
</evidence>
<comment type="caution">
    <text evidence="1">The sequence shown here is derived from an EMBL/GenBank/DDBJ whole genome shotgun (WGS) entry which is preliminary data.</text>
</comment>
<dbReference type="Gene3D" id="2.160.10.10">
    <property type="entry name" value="Hexapeptide repeat proteins"/>
    <property type="match status" value="1"/>
</dbReference>
<dbReference type="AlphaFoldDB" id="A0A0F9EAJ9"/>
<protein>
    <recommendedName>
        <fullName evidence="2">Serine O-acetyltransferase</fullName>
    </recommendedName>
</protein>
<dbReference type="EMBL" id="LAZR01035675">
    <property type="protein sequence ID" value="KKL26886.1"/>
    <property type="molecule type" value="Genomic_DNA"/>
</dbReference>
<dbReference type="PANTHER" id="PTHR42811">
    <property type="entry name" value="SERINE ACETYLTRANSFERASE"/>
    <property type="match status" value="1"/>
</dbReference>
<evidence type="ECO:0000313" key="1">
    <source>
        <dbReference type="EMBL" id="KKL26886.1"/>
    </source>
</evidence>
<gene>
    <name evidence="1" type="ORF">LCGC14_2390760</name>
</gene>